<feature type="transmembrane region" description="Helical" evidence="2">
    <location>
        <begin position="72"/>
        <end position="91"/>
    </location>
</feature>
<name>A0A1H5YCM1_9BACT</name>
<keyword evidence="2" id="KW-0472">Membrane</keyword>
<dbReference type="Proteomes" id="UP000236728">
    <property type="component" value="Unassembled WGS sequence"/>
</dbReference>
<protein>
    <submittedName>
        <fullName evidence="3">Uncharacterized membrane protein</fullName>
    </submittedName>
</protein>
<reference evidence="3 4" key="1">
    <citation type="submission" date="2016-10" db="EMBL/GenBank/DDBJ databases">
        <authorList>
            <person name="de Groot N.N."/>
        </authorList>
    </citation>
    <scope>NUCLEOTIDE SEQUENCE [LARGE SCALE GENOMIC DNA]</scope>
    <source>
        <strain evidence="3 4">DSM 22489</strain>
    </source>
</reference>
<accession>A0A1H5YCM1</accession>
<keyword evidence="4" id="KW-1185">Reference proteome</keyword>
<evidence type="ECO:0000256" key="2">
    <source>
        <dbReference type="SAM" id="Phobius"/>
    </source>
</evidence>
<keyword evidence="2" id="KW-1133">Transmembrane helix</keyword>
<dbReference type="AlphaFoldDB" id="A0A1H5YCM1"/>
<dbReference type="Pfam" id="PF06210">
    <property type="entry name" value="DUF1003"/>
    <property type="match status" value="1"/>
</dbReference>
<dbReference type="OrthoDB" id="9795736at2"/>
<evidence type="ECO:0000256" key="1">
    <source>
        <dbReference type="SAM" id="MobiDB-lite"/>
    </source>
</evidence>
<feature type="transmembrane region" description="Helical" evidence="2">
    <location>
        <begin position="33"/>
        <end position="60"/>
    </location>
</feature>
<dbReference type="InterPro" id="IPR010406">
    <property type="entry name" value="DUF1003"/>
</dbReference>
<keyword evidence="2" id="KW-0812">Transmembrane</keyword>
<gene>
    <name evidence="3" type="ORF">SAMN05421819_2225</name>
</gene>
<dbReference type="PANTHER" id="PTHR41386:SF1">
    <property type="entry name" value="MEMBRANE PROTEIN"/>
    <property type="match status" value="1"/>
</dbReference>
<feature type="region of interest" description="Disordered" evidence="1">
    <location>
        <begin position="161"/>
        <end position="190"/>
    </location>
</feature>
<sequence length="190" mass="21514">MPHAHVQEHIELIARHEQEFLARRTPAERRIDAIAGFIGSIRFVLIHLTIFTVWIVWNLLPGLRRFDPPPFSLLQTVVAMESLLAASFILIRQTRLARRADERDHLMLQILLLSEKEITTVLNLERQMARQMGLGRFADSPEVRELSRDTPIEEVAQNIQQTITESENGGDGPQPVIGLGLSGERGADLE</sequence>
<organism evidence="3 4">
    <name type="scientific">Bryocella elongata</name>
    <dbReference type="NCBI Taxonomy" id="863522"/>
    <lineage>
        <taxon>Bacteria</taxon>
        <taxon>Pseudomonadati</taxon>
        <taxon>Acidobacteriota</taxon>
        <taxon>Terriglobia</taxon>
        <taxon>Terriglobales</taxon>
        <taxon>Acidobacteriaceae</taxon>
        <taxon>Bryocella</taxon>
    </lineage>
</organism>
<dbReference type="PANTHER" id="PTHR41386">
    <property type="entry name" value="INTEGRAL MEMBRANE PROTEIN-RELATED"/>
    <property type="match status" value="1"/>
</dbReference>
<dbReference type="EMBL" id="FNVA01000003">
    <property type="protein sequence ID" value="SEG21350.1"/>
    <property type="molecule type" value="Genomic_DNA"/>
</dbReference>
<evidence type="ECO:0000313" key="3">
    <source>
        <dbReference type="EMBL" id="SEG21350.1"/>
    </source>
</evidence>
<dbReference type="RefSeq" id="WP_103933096.1">
    <property type="nucleotide sequence ID" value="NZ_FNVA01000003.1"/>
</dbReference>
<proteinExistence type="predicted"/>
<evidence type="ECO:0000313" key="4">
    <source>
        <dbReference type="Proteomes" id="UP000236728"/>
    </source>
</evidence>